<dbReference type="InterPro" id="IPR006680">
    <property type="entry name" value="Amidohydro-rel"/>
</dbReference>
<dbReference type="CDD" id="cd01305">
    <property type="entry name" value="archeal_chlorohydrolases"/>
    <property type="match status" value="1"/>
</dbReference>
<dbReference type="Gene3D" id="3.20.20.140">
    <property type="entry name" value="Metal-dependent hydrolases"/>
    <property type="match status" value="1"/>
</dbReference>
<dbReference type="RefSeq" id="WP_074359288.1">
    <property type="nucleotide sequence ID" value="NZ_CP104550.1"/>
</dbReference>
<evidence type="ECO:0000313" key="2">
    <source>
        <dbReference type="EMBL" id="MEJ8542375.1"/>
    </source>
</evidence>
<accession>A0A9E7RS67</accession>
<reference evidence="3" key="1">
    <citation type="submission" date="2022-09" db="EMBL/GenBank/DDBJ databases">
        <title>Characterization of three MwoI isoschizomers from sequenced genome and metagenomes.</title>
        <authorList>
            <person name="Fomenkov A."/>
            <person name="Xu S.Y."/>
            <person name="Roberts R.J."/>
        </authorList>
    </citation>
    <scope>NUCLEOTIDE SEQUENCE</scope>
    <source>
        <strain evidence="3">DSM 2970</strain>
    </source>
</reference>
<organism evidence="3">
    <name type="scientific">Methanothermobacter wolfeii</name>
    <name type="common">Methanobacterium wolfei</name>
    <dbReference type="NCBI Taxonomy" id="145261"/>
    <lineage>
        <taxon>Archaea</taxon>
        <taxon>Methanobacteriati</taxon>
        <taxon>Methanobacteriota</taxon>
        <taxon>Methanomada group</taxon>
        <taxon>Methanobacteria</taxon>
        <taxon>Methanobacteriales</taxon>
        <taxon>Methanobacteriaceae</taxon>
        <taxon>Methanothermobacter</taxon>
    </lineage>
</organism>
<dbReference type="SUPFAM" id="SSF51556">
    <property type="entry name" value="Metallo-dependent hydrolases"/>
    <property type="match status" value="1"/>
</dbReference>
<dbReference type="Gene3D" id="2.30.40.10">
    <property type="entry name" value="Urease, subunit C, domain 1"/>
    <property type="match status" value="1"/>
</dbReference>
<dbReference type="NCBIfam" id="NF005552">
    <property type="entry name" value="PRK07213.1"/>
    <property type="match status" value="1"/>
</dbReference>
<dbReference type="EMBL" id="CP104550">
    <property type="protein sequence ID" value="UXH31278.1"/>
    <property type="molecule type" value="Genomic_DNA"/>
</dbReference>
<reference evidence="2 4" key="2">
    <citation type="submission" date="2023-12" db="EMBL/GenBank/DDBJ databases">
        <title>Phenotypic and Genomic Characterization of Methanothermobacter wolfeii Strain BSEL, a CO2-Capturing Archaeon with Minimal Nutrient Requirements.</title>
        <authorList>
            <person name="Ale Enriquez F."/>
            <person name="Ahring B.K."/>
        </authorList>
    </citation>
    <scope>NUCLEOTIDE SEQUENCE [LARGE SCALE GENOMIC DNA]</scope>
    <source>
        <strain evidence="2 4">BSEL-1</strain>
    </source>
</reference>
<dbReference type="InterPro" id="IPR032466">
    <property type="entry name" value="Metal_Hydrolase"/>
</dbReference>
<feature type="domain" description="Amidohydrolase-related" evidence="1">
    <location>
        <begin position="49"/>
        <end position="380"/>
    </location>
</feature>
<dbReference type="SMR" id="A0A9E7RS67"/>
<dbReference type="AlphaFoldDB" id="A0A9E7RS67"/>
<keyword evidence="4" id="KW-1185">Reference proteome</keyword>
<dbReference type="GeneID" id="58979009"/>
<dbReference type="PANTHER" id="PTHR43794:SF5">
    <property type="entry name" value="CHLOROHYDROLASE FAMILY PROTEIN"/>
    <property type="match status" value="1"/>
</dbReference>
<dbReference type="SUPFAM" id="SSF51338">
    <property type="entry name" value="Composite domain of metallo-dependent hydrolases"/>
    <property type="match status" value="1"/>
</dbReference>
<dbReference type="GO" id="GO:0016810">
    <property type="term" value="F:hydrolase activity, acting on carbon-nitrogen (but not peptide) bonds"/>
    <property type="evidence" value="ECO:0007669"/>
    <property type="project" value="InterPro"/>
</dbReference>
<dbReference type="InterPro" id="IPR011059">
    <property type="entry name" value="Metal-dep_hydrolase_composite"/>
</dbReference>
<protein>
    <submittedName>
        <fullName evidence="3">Amidohydrolase family protein</fullName>
    </submittedName>
</protein>
<dbReference type="Pfam" id="PF01979">
    <property type="entry name" value="Amidohydro_1"/>
    <property type="match status" value="1"/>
</dbReference>
<dbReference type="InterPro" id="IPR050287">
    <property type="entry name" value="MTA/SAH_deaminase"/>
</dbReference>
<dbReference type="PANTHER" id="PTHR43794">
    <property type="entry name" value="AMINOHYDROLASE SSNA-RELATED"/>
    <property type="match status" value="1"/>
</dbReference>
<evidence type="ECO:0000313" key="4">
    <source>
        <dbReference type="Proteomes" id="UP001369247"/>
    </source>
</evidence>
<gene>
    <name evidence="3" type="ORF">N5910_06975</name>
    <name evidence="2" type="ORF">U2150_02560</name>
</gene>
<dbReference type="GeneID" id="75106981"/>
<evidence type="ECO:0000259" key="1">
    <source>
        <dbReference type="Pfam" id="PF01979"/>
    </source>
</evidence>
<sequence>MLVIENGTILRGPHLKPERGNMVIEDGVIKEITSERIPCRDRIDASGLIVAPALVNSHVHLGDTVAMDEGDGRPLDEIVRPPDGIKHRILESSTPDELEGAMGSSVDFMMDHGTSAFVDYREGGIGGVEAIRRATDPSPVKGLILGRDPVIFDEDASPEEVRRRVRRILWVADGIAPSGMGEITDETAMIITEECRRRGKIASIHVAEHRKSQIRSLEETGMTEVERALRAGFRLLVHLTHPMRDDLELVRSSGADVVICPRSNGALAAGIPPVKRMHEMGINLLLGTDNVMFTSPDLFREMEYTLRVTRGITGEYFPPVEVLRMATSNARKLTGTGCLEEGFQADIMVTEKPSANPYLSLINRTESKNIIYLIIKGKLVKR</sequence>
<evidence type="ECO:0000313" key="3">
    <source>
        <dbReference type="EMBL" id="UXH31278.1"/>
    </source>
</evidence>
<dbReference type="Proteomes" id="UP001369247">
    <property type="component" value="Unassembled WGS sequence"/>
</dbReference>
<dbReference type="Proteomes" id="UP001065373">
    <property type="component" value="Chromosome"/>
</dbReference>
<name>A0A9E7RS67_METWO</name>
<dbReference type="KEGG" id="mwo:MWSIV6_1381"/>
<proteinExistence type="predicted"/>
<dbReference type="EMBL" id="JAXUHJ010000005">
    <property type="protein sequence ID" value="MEJ8542375.1"/>
    <property type="molecule type" value="Genomic_DNA"/>
</dbReference>